<dbReference type="EMBL" id="REGW02000006">
    <property type="protein sequence ID" value="KAE8295446.1"/>
    <property type="molecule type" value="Genomic_DNA"/>
</dbReference>
<dbReference type="AlphaFoldDB" id="A0A6G0IW24"/>
<evidence type="ECO:0000256" key="1">
    <source>
        <dbReference type="SAM" id="MobiDB-lite"/>
    </source>
</evidence>
<feature type="compositionally biased region" description="Polar residues" evidence="1">
    <location>
        <begin position="261"/>
        <end position="277"/>
    </location>
</feature>
<reference evidence="2 3" key="1">
    <citation type="submission" date="2019-07" db="EMBL/GenBank/DDBJ databases">
        <title>Chromosome genome assembly for large yellow croaker.</title>
        <authorList>
            <person name="Xiao S."/>
        </authorList>
    </citation>
    <scope>NUCLEOTIDE SEQUENCE [LARGE SCALE GENOMIC DNA]</scope>
    <source>
        <strain evidence="2">JMULYC20181020</strain>
        <tissue evidence="2">Muscle</tissue>
    </source>
</reference>
<dbReference type="GO" id="GO:0005739">
    <property type="term" value="C:mitochondrion"/>
    <property type="evidence" value="ECO:0007669"/>
    <property type="project" value="TreeGrafter"/>
</dbReference>
<accession>A0A6G0IW24</accession>
<proteinExistence type="predicted"/>
<organism evidence="2 3">
    <name type="scientific">Larimichthys crocea</name>
    <name type="common">Large yellow croaker</name>
    <name type="synonym">Pseudosciaena crocea</name>
    <dbReference type="NCBI Taxonomy" id="215358"/>
    <lineage>
        <taxon>Eukaryota</taxon>
        <taxon>Metazoa</taxon>
        <taxon>Chordata</taxon>
        <taxon>Craniata</taxon>
        <taxon>Vertebrata</taxon>
        <taxon>Euteleostomi</taxon>
        <taxon>Actinopterygii</taxon>
        <taxon>Neopterygii</taxon>
        <taxon>Teleostei</taxon>
        <taxon>Neoteleostei</taxon>
        <taxon>Acanthomorphata</taxon>
        <taxon>Eupercaria</taxon>
        <taxon>Sciaenidae</taxon>
        <taxon>Larimichthys</taxon>
    </lineage>
</organism>
<evidence type="ECO:0000313" key="2">
    <source>
        <dbReference type="EMBL" id="KAE8295446.1"/>
    </source>
</evidence>
<dbReference type="GO" id="GO:0051018">
    <property type="term" value="F:protein kinase A binding"/>
    <property type="evidence" value="ECO:0007669"/>
    <property type="project" value="TreeGrafter"/>
</dbReference>
<feature type="region of interest" description="Disordered" evidence="1">
    <location>
        <begin position="246"/>
        <end position="352"/>
    </location>
</feature>
<name>A0A6G0IW24_LARCR</name>
<protein>
    <submittedName>
        <fullName evidence="2">A-kinase anchor protein SPHKAP SPHK1-interactor and AKAP domain-containing protein</fullName>
    </submittedName>
</protein>
<feature type="compositionally biased region" description="Polar residues" evidence="1">
    <location>
        <begin position="338"/>
        <end position="347"/>
    </location>
</feature>
<keyword evidence="2" id="KW-0418">Kinase</keyword>
<evidence type="ECO:0000313" key="3">
    <source>
        <dbReference type="Proteomes" id="UP000424527"/>
    </source>
</evidence>
<dbReference type="PANTHER" id="PTHR10226">
    <property type="entry name" value="A KINASE ANCHOR PROTEIN"/>
    <property type="match status" value="1"/>
</dbReference>
<keyword evidence="3" id="KW-1185">Reference proteome</keyword>
<gene>
    <name evidence="2" type="ORF">D5F01_LYC06376</name>
</gene>
<dbReference type="InterPro" id="IPR008382">
    <property type="entry name" value="SPHK1-interactor_AKAP_110"/>
</dbReference>
<dbReference type="Proteomes" id="UP000424527">
    <property type="component" value="Unassembled WGS sequence"/>
</dbReference>
<keyword evidence="2" id="KW-0808">Transferase</keyword>
<sequence length="496" mass="54461">MVNQMETEGRGFDLLLDYYAGKNASSILAAAVQQAASKKNGHLNVRTSSCLSKQSSTESITEEFYRFMLRDMDKENKEYGIAKTKEWSNSLFPPSPRTPFCIRQSSVPDRRSSDSRLTVNSPIKANSFDGFARNVHGDTLNIFPTNSVSATGLCKSDSCLYQRGKTDQITDMLIHETWSSSIESLMRKNKIIADPEDSIELEAAGDSQPHVQQFANRLAADIVDIGRSALGGQQDVAGGASMSFQQPHMPVGERRRGFKQSHLSCGRSRSNQEQTVSGLGCGTGDSSAPRVRGPRDVPLIHIEGDQRDEETILNPERTGGGPQETSPDMSSMKRTDRATANGSRNGTSSASSLGLADLDAFSDVPTQSTVISEETDKGHLAKTKESVFESNSARTAGGRVLLVVNCDLEPECVDSELRVALQWIAASELGLPALYFKKSKEKKLAKFQRVVHLMSQKAWRIADLFSAVVQFCKQQENEEEEGRSLSSLFDWLLETL</sequence>
<comment type="caution">
    <text evidence="2">The sequence shown here is derived from an EMBL/GenBank/DDBJ whole genome shotgun (WGS) entry which is preliminary data.</text>
</comment>
<dbReference type="GO" id="GO:0016301">
    <property type="term" value="F:kinase activity"/>
    <property type="evidence" value="ECO:0007669"/>
    <property type="project" value="UniProtKB-KW"/>
</dbReference>
<dbReference type="PANTHER" id="PTHR10226:SF7">
    <property type="entry name" value="A-KINASE ANCHOR PROTEIN SPHKAP"/>
    <property type="match status" value="1"/>
</dbReference>